<protein>
    <recommendedName>
        <fullName evidence="1">Uracil-DNA glycosylase-like domain-containing protein</fullName>
    </recommendedName>
</protein>
<name>A0A3A8FMU1_9GAMM</name>
<reference evidence="2 3" key="1">
    <citation type="submission" date="2018-09" db="EMBL/GenBank/DDBJ databases">
        <title>The draft genome of Acinetobacter spp. strains.</title>
        <authorList>
            <person name="Qin J."/>
            <person name="Feng Y."/>
            <person name="Zong Z."/>
        </authorList>
    </citation>
    <scope>NUCLEOTIDE SEQUENCE [LARGE SCALE GENOMIC DNA]</scope>
    <source>
        <strain evidence="2 3">WCHAc060002</strain>
    </source>
</reference>
<feature type="domain" description="Uracil-DNA glycosylase-like" evidence="1">
    <location>
        <begin position="87"/>
        <end position="217"/>
    </location>
</feature>
<evidence type="ECO:0000259" key="1">
    <source>
        <dbReference type="Pfam" id="PF03167"/>
    </source>
</evidence>
<dbReference type="InterPro" id="IPR036895">
    <property type="entry name" value="Uracil-DNA_glycosylase-like_sf"/>
</dbReference>
<comment type="caution">
    <text evidence="2">The sequence shown here is derived from an EMBL/GenBank/DDBJ whole genome shotgun (WGS) entry which is preliminary data.</text>
</comment>
<dbReference type="InterPro" id="IPR005122">
    <property type="entry name" value="Uracil-DNA_glycosylase-like"/>
</dbReference>
<accession>A0A3A8FMU1</accession>
<dbReference type="RefSeq" id="WP_120368271.1">
    <property type="nucleotide sequence ID" value="NZ_RAXZ01000035.1"/>
</dbReference>
<dbReference type="AlphaFoldDB" id="A0A3A8FMU1"/>
<organism evidence="2 3">
    <name type="scientific">Acinetobacter cumulans</name>
    <dbReference type="NCBI Taxonomy" id="2136182"/>
    <lineage>
        <taxon>Bacteria</taxon>
        <taxon>Pseudomonadati</taxon>
        <taxon>Pseudomonadota</taxon>
        <taxon>Gammaproteobacteria</taxon>
        <taxon>Moraxellales</taxon>
        <taxon>Moraxellaceae</taxon>
        <taxon>Acinetobacter</taxon>
    </lineage>
</organism>
<evidence type="ECO:0000313" key="3">
    <source>
        <dbReference type="Proteomes" id="UP000281084"/>
    </source>
</evidence>
<proteinExistence type="predicted"/>
<dbReference type="EMBL" id="RAXZ01000035">
    <property type="protein sequence ID" value="RKG48315.1"/>
    <property type="molecule type" value="Genomic_DNA"/>
</dbReference>
<sequence>MRAIDKIFNKLKEFDNETYPEGVVPLFDRIEGTSFFPGGDGLWKYENDITDIRIGGIMVIGHNFDNVSGFKKSLALGSESLACPTWKNLRILFQEANIDLTSCYFTNAYMGLMNSQSNIGVFPGSKSSSFKKQCLDFLEYQISIQQPQTIITLGRFVPPLLAQLSIDLDQWKKVKSFNDLDQAEIQIIKHAHFCENQVISNIVALTHPANRHLNIQKRKYKNLNGHDAELAMLREILF</sequence>
<gene>
    <name evidence="2" type="ORF">D7V64_15505</name>
</gene>
<evidence type="ECO:0000313" key="2">
    <source>
        <dbReference type="EMBL" id="RKG48315.1"/>
    </source>
</evidence>
<dbReference type="Proteomes" id="UP000281084">
    <property type="component" value="Unassembled WGS sequence"/>
</dbReference>
<dbReference type="Gene3D" id="3.40.470.10">
    <property type="entry name" value="Uracil-DNA glycosylase-like domain"/>
    <property type="match status" value="1"/>
</dbReference>
<dbReference type="Pfam" id="PF03167">
    <property type="entry name" value="UDG"/>
    <property type="match status" value="1"/>
</dbReference>
<dbReference type="SUPFAM" id="SSF52141">
    <property type="entry name" value="Uracil-DNA glycosylase-like"/>
    <property type="match status" value="1"/>
</dbReference>